<dbReference type="EMBL" id="JAOZYB010000257">
    <property type="protein sequence ID" value="MEB3963585.1"/>
    <property type="molecule type" value="Genomic_DNA"/>
</dbReference>
<evidence type="ECO:0000259" key="1">
    <source>
        <dbReference type="Pfam" id="PF15646"/>
    </source>
</evidence>
<gene>
    <name evidence="3" type="ORF">OKJ48_25580</name>
</gene>
<evidence type="ECO:0008006" key="5">
    <source>
        <dbReference type="Google" id="ProtNLM"/>
    </source>
</evidence>
<protein>
    <recommendedName>
        <fullName evidence="5">Tox-REase-2 domain-containing protein</fullName>
    </recommendedName>
</protein>
<name>A0ABU6CGT4_9ACTN</name>
<dbReference type="Pfam" id="PF25547">
    <property type="entry name" value="WXG100_2"/>
    <property type="match status" value="1"/>
</dbReference>
<feature type="domain" description="Tox-REase-2" evidence="1">
    <location>
        <begin position="403"/>
        <end position="527"/>
    </location>
</feature>
<reference evidence="3 4" key="1">
    <citation type="submission" date="2022-10" db="EMBL/GenBank/DDBJ databases">
        <authorList>
            <person name="Xie J."/>
            <person name="Shen N."/>
        </authorList>
    </citation>
    <scope>NUCLEOTIDE SEQUENCE [LARGE SCALE GENOMIC DNA]</scope>
    <source>
        <strain evidence="3 4">DSM 41681</strain>
    </source>
</reference>
<feature type="domain" description="Outer membrane channel protein CpnT-like N-terminal" evidence="2">
    <location>
        <begin position="154"/>
        <end position="252"/>
    </location>
</feature>
<dbReference type="Proteomes" id="UP001352223">
    <property type="component" value="Unassembled WGS sequence"/>
</dbReference>
<accession>A0ABU6CGT4</accession>
<proteinExistence type="predicted"/>
<dbReference type="RefSeq" id="WP_324771319.1">
    <property type="nucleotide sequence ID" value="NZ_BAAATS010000017.1"/>
</dbReference>
<dbReference type="Pfam" id="PF15646">
    <property type="entry name" value="Tox-REase-2"/>
    <property type="match status" value="1"/>
</dbReference>
<keyword evidence="4" id="KW-1185">Reference proteome</keyword>
<evidence type="ECO:0000313" key="3">
    <source>
        <dbReference type="EMBL" id="MEB3963585.1"/>
    </source>
</evidence>
<evidence type="ECO:0000259" key="2">
    <source>
        <dbReference type="Pfam" id="PF25547"/>
    </source>
</evidence>
<dbReference type="InterPro" id="IPR057746">
    <property type="entry name" value="CpnT-like_N"/>
</dbReference>
<dbReference type="InterPro" id="IPR028906">
    <property type="entry name" value="Tox-REase-2_dom"/>
</dbReference>
<comment type="caution">
    <text evidence="3">The sequence shown here is derived from an EMBL/GenBank/DDBJ whole genome shotgun (WGS) entry which is preliminary data.</text>
</comment>
<organism evidence="3 4">
    <name type="scientific">Streptomyces kunmingensis</name>
    <dbReference type="NCBI Taxonomy" id="68225"/>
    <lineage>
        <taxon>Bacteria</taxon>
        <taxon>Bacillati</taxon>
        <taxon>Actinomycetota</taxon>
        <taxon>Actinomycetes</taxon>
        <taxon>Kitasatosporales</taxon>
        <taxon>Streptomycetaceae</taxon>
        <taxon>Streptomyces</taxon>
    </lineage>
</organism>
<evidence type="ECO:0000313" key="4">
    <source>
        <dbReference type="Proteomes" id="UP001352223"/>
    </source>
</evidence>
<sequence>MPPDLKVIADNMVKAAMTMVDSVMPGARDTAVALSHELARQKGMAGDDDAGHEFAKVYKPAAATALDKIGFSAYVMGGTGRGLMRNVREFMARESDVASKILGQQVDMTYAMGNPDEDCDERFTDLGQELEEIIGETSGWDQFAPGGQSDRFRGSPEKLRDVADCWRRGGKLMVRFLEDAQACAHTADKAHSGEAANAFHKYFAGFVGFAAPPDNAQQDETLVANLVAACNQLAKACDQYADHVDAAKEKIRQHQTGPHLDNPFKSPMFGGNGYDGGLKDAVLDDPWIRRLGSVAHALDSSEARVKLPPGSDDRPGLPGLPLVPIPIPAPAPFVLASYDGAMPGIMPAAYRPVDPNIPWAAPLAPVPGTTRLLSAGERQDFNTFVNSLSPHTFGGGSKDPTTPENAYQLRTAGYPERKIPLPAGSPKGAIAADGMRPADGYMVDAKYVKNQQGCFRKPSTFDLADKYKANGDKAWSPKDVLVGKDEKELGEYKLAMDSHQQIRGLEIVTNDQDSVAYWQTLMANKGVYGTSRYVP</sequence>